<evidence type="ECO:0000256" key="11">
    <source>
        <dbReference type="ARBA" id="ARBA00031350"/>
    </source>
</evidence>
<comment type="subcellular location">
    <subcellularLocation>
        <location evidence="1">Cytoplasm</location>
    </subcellularLocation>
</comment>
<evidence type="ECO:0000313" key="14">
    <source>
        <dbReference type="Proteomes" id="UP001440984"/>
    </source>
</evidence>
<gene>
    <name evidence="13" type="ORF">ABJI51_16755</name>
</gene>
<evidence type="ECO:0000256" key="4">
    <source>
        <dbReference type="ARBA" id="ARBA00013346"/>
    </source>
</evidence>
<evidence type="ECO:0000256" key="2">
    <source>
        <dbReference type="ARBA" id="ARBA00005369"/>
    </source>
</evidence>
<dbReference type="CDD" id="cd02440">
    <property type="entry name" value="AdoMet_MTases"/>
    <property type="match status" value="1"/>
</dbReference>
<dbReference type="Pfam" id="PF01135">
    <property type="entry name" value="PCMT"/>
    <property type="match status" value="1"/>
</dbReference>
<dbReference type="Gene3D" id="3.40.50.150">
    <property type="entry name" value="Vaccinia Virus protein VP39"/>
    <property type="match status" value="1"/>
</dbReference>
<keyword evidence="8" id="KW-0949">S-adenosyl-L-methionine</keyword>
<protein>
    <recommendedName>
        <fullName evidence="4">Protein-L-isoaspartate O-methyltransferase</fullName>
        <ecNumber evidence="3">2.1.1.77</ecNumber>
    </recommendedName>
    <alternativeName>
        <fullName evidence="11">L-isoaspartyl protein carboxyl methyltransferase</fullName>
    </alternativeName>
    <alternativeName>
        <fullName evidence="9">Protein L-isoaspartyl methyltransferase</fullName>
    </alternativeName>
    <alternativeName>
        <fullName evidence="10">Protein-beta-aspartate methyltransferase</fullName>
    </alternativeName>
</protein>
<evidence type="ECO:0000256" key="10">
    <source>
        <dbReference type="ARBA" id="ARBA00031323"/>
    </source>
</evidence>
<reference evidence="13 14" key="1">
    <citation type="submission" date="2024-05" db="EMBL/GenBank/DDBJ databases">
        <authorList>
            <person name="Zhao H."/>
            <person name="Xu Y."/>
            <person name="Lin S."/>
            <person name="Spain J.C."/>
            <person name="Zhou N.-Y."/>
        </authorList>
    </citation>
    <scope>NUCLEOTIDE SEQUENCE [LARGE SCALE GENOMIC DNA]</scope>
    <source>
        <strain evidence="13 14">NEAU-NG30</strain>
    </source>
</reference>
<dbReference type="PANTHER" id="PTHR11579:SF0">
    <property type="entry name" value="PROTEIN-L-ISOASPARTATE(D-ASPARTATE) O-METHYLTRANSFERASE"/>
    <property type="match status" value="1"/>
</dbReference>
<dbReference type="Proteomes" id="UP001440984">
    <property type="component" value="Unassembled WGS sequence"/>
</dbReference>
<sequence length="409" mass="44965">MMTTAEVHWRDRAADLADDLARTGDVTDPAWLDAIRGTPRHELVPVFFQQLRPGRWTSTHVGDQGGRPASLAAAYSDAELAILLDRSVRPAAVLSTAIRPRHAARTLQALDVHPGHRVLHVGTGSGYLTALLCRRLGDQDVMSLDIEPALVDLAAARLAAIGHTPTVQAGHAWDGLPEHGPVDRIVATCALPSIPPSWLSQLGTHGIVVAELRLGPGAATLVRLARQAPDRIEGRFHPAGTAFAPLRPCPGRSSQHTAAWIDHDTSSPRSRWSTIAPDTPWLHDPEVSRVTWFLAALDLGMYEVRHQRRPQGFPPGHPAIVLDTPDGSWARIDTVARDGEHHVIEGGPRRLWAVVERAHRWWRDLGRPGWARFGLTVTPTEHTIWLDQPDGEHRWTRPTPTSASAWRKT</sequence>
<name>A0ABV0LGY5_9PSEU</name>
<dbReference type="GO" id="GO:0008168">
    <property type="term" value="F:methyltransferase activity"/>
    <property type="evidence" value="ECO:0007669"/>
    <property type="project" value="UniProtKB-KW"/>
</dbReference>
<evidence type="ECO:0000256" key="6">
    <source>
        <dbReference type="ARBA" id="ARBA00022603"/>
    </source>
</evidence>
<comment type="similarity">
    <text evidence="2">Belongs to the methyltransferase superfamily. L-isoaspartyl/D-aspartyl protein methyltransferase family.</text>
</comment>
<dbReference type="GO" id="GO:0032259">
    <property type="term" value="P:methylation"/>
    <property type="evidence" value="ECO:0007669"/>
    <property type="project" value="UniProtKB-KW"/>
</dbReference>
<keyword evidence="5" id="KW-0963">Cytoplasm</keyword>
<dbReference type="EMBL" id="JBDZYD010000005">
    <property type="protein sequence ID" value="MEQ0560738.1"/>
    <property type="molecule type" value="Genomic_DNA"/>
</dbReference>
<evidence type="ECO:0000256" key="7">
    <source>
        <dbReference type="ARBA" id="ARBA00022679"/>
    </source>
</evidence>
<evidence type="ECO:0000256" key="5">
    <source>
        <dbReference type="ARBA" id="ARBA00022490"/>
    </source>
</evidence>
<evidence type="ECO:0000256" key="12">
    <source>
        <dbReference type="SAM" id="MobiDB-lite"/>
    </source>
</evidence>
<keyword evidence="7" id="KW-0808">Transferase</keyword>
<evidence type="ECO:0000256" key="3">
    <source>
        <dbReference type="ARBA" id="ARBA00011890"/>
    </source>
</evidence>
<dbReference type="InterPro" id="IPR029063">
    <property type="entry name" value="SAM-dependent_MTases_sf"/>
</dbReference>
<evidence type="ECO:0000256" key="8">
    <source>
        <dbReference type="ARBA" id="ARBA00022691"/>
    </source>
</evidence>
<evidence type="ECO:0000313" key="13">
    <source>
        <dbReference type="EMBL" id="MEQ0560738.1"/>
    </source>
</evidence>
<organism evidence="13 14">
    <name type="scientific">Amycolatopsis melonis</name>
    <dbReference type="NCBI Taxonomy" id="3156488"/>
    <lineage>
        <taxon>Bacteria</taxon>
        <taxon>Bacillati</taxon>
        <taxon>Actinomycetota</taxon>
        <taxon>Actinomycetes</taxon>
        <taxon>Pseudonocardiales</taxon>
        <taxon>Pseudonocardiaceae</taxon>
        <taxon>Amycolatopsis</taxon>
    </lineage>
</organism>
<dbReference type="SUPFAM" id="SSF53335">
    <property type="entry name" value="S-adenosyl-L-methionine-dependent methyltransferases"/>
    <property type="match status" value="1"/>
</dbReference>
<keyword evidence="14" id="KW-1185">Reference proteome</keyword>
<proteinExistence type="inferred from homology"/>
<feature type="compositionally biased region" description="Polar residues" evidence="12">
    <location>
        <begin position="398"/>
        <end position="409"/>
    </location>
</feature>
<evidence type="ECO:0000256" key="1">
    <source>
        <dbReference type="ARBA" id="ARBA00004496"/>
    </source>
</evidence>
<dbReference type="EC" id="2.1.1.77" evidence="3"/>
<dbReference type="InterPro" id="IPR000682">
    <property type="entry name" value="PCMT"/>
</dbReference>
<dbReference type="PANTHER" id="PTHR11579">
    <property type="entry name" value="PROTEIN-L-ISOASPARTATE O-METHYLTRANSFERASE"/>
    <property type="match status" value="1"/>
</dbReference>
<evidence type="ECO:0000256" key="9">
    <source>
        <dbReference type="ARBA" id="ARBA00030757"/>
    </source>
</evidence>
<accession>A0ABV0LGY5</accession>
<keyword evidence="6 13" id="KW-0489">Methyltransferase</keyword>
<dbReference type="RefSeq" id="WP_348951792.1">
    <property type="nucleotide sequence ID" value="NZ_JBDZYD010000005.1"/>
</dbReference>
<comment type="caution">
    <text evidence="13">The sequence shown here is derived from an EMBL/GenBank/DDBJ whole genome shotgun (WGS) entry which is preliminary data.</text>
</comment>
<feature type="region of interest" description="Disordered" evidence="12">
    <location>
        <begin position="390"/>
        <end position="409"/>
    </location>
</feature>